<evidence type="ECO:0000256" key="4">
    <source>
        <dbReference type="ARBA" id="ARBA00022692"/>
    </source>
</evidence>
<dbReference type="SUPFAM" id="SSF111352">
    <property type="entry name" value="Ammonium transporter"/>
    <property type="match status" value="1"/>
</dbReference>
<feature type="transmembrane region" description="Helical" evidence="8">
    <location>
        <begin position="12"/>
        <end position="33"/>
    </location>
</feature>
<dbReference type="InterPro" id="IPR018047">
    <property type="entry name" value="Ammonium_transpt_CS"/>
</dbReference>
<evidence type="ECO:0000256" key="1">
    <source>
        <dbReference type="ARBA" id="ARBA00004141"/>
    </source>
</evidence>
<dbReference type="NCBIfam" id="TIGR00836">
    <property type="entry name" value="amt"/>
    <property type="match status" value="1"/>
</dbReference>
<organism evidence="10 11">
    <name type="scientific">Ambispora gerdemannii</name>
    <dbReference type="NCBI Taxonomy" id="144530"/>
    <lineage>
        <taxon>Eukaryota</taxon>
        <taxon>Fungi</taxon>
        <taxon>Fungi incertae sedis</taxon>
        <taxon>Mucoromycota</taxon>
        <taxon>Glomeromycotina</taxon>
        <taxon>Glomeromycetes</taxon>
        <taxon>Archaeosporales</taxon>
        <taxon>Ambisporaceae</taxon>
        <taxon>Ambispora</taxon>
    </lineage>
</organism>
<feature type="transmembrane region" description="Helical" evidence="8">
    <location>
        <begin position="317"/>
        <end position="338"/>
    </location>
</feature>
<comment type="similarity">
    <text evidence="2 8">Belongs to the ammonia transporter channel (TC 1.A.11.2) family.</text>
</comment>
<feature type="transmembrane region" description="Helical" evidence="8">
    <location>
        <begin position="45"/>
        <end position="63"/>
    </location>
</feature>
<feature type="transmembrane region" description="Helical" evidence="8">
    <location>
        <begin position="103"/>
        <end position="121"/>
    </location>
</feature>
<dbReference type="EMBL" id="CAJVPL010000192">
    <property type="protein sequence ID" value="CAG8462741.1"/>
    <property type="molecule type" value="Genomic_DNA"/>
</dbReference>
<feature type="transmembrane region" description="Helical" evidence="8">
    <location>
        <begin position="202"/>
        <end position="219"/>
    </location>
</feature>
<feature type="transmembrane region" description="Helical" evidence="8">
    <location>
        <begin position="231"/>
        <end position="250"/>
    </location>
</feature>
<evidence type="ECO:0000256" key="8">
    <source>
        <dbReference type="RuleBase" id="RU362002"/>
    </source>
</evidence>
<feature type="transmembrane region" description="Helical" evidence="8">
    <location>
        <begin position="165"/>
        <end position="186"/>
    </location>
</feature>
<evidence type="ECO:0000313" key="11">
    <source>
        <dbReference type="Proteomes" id="UP000789831"/>
    </source>
</evidence>
<evidence type="ECO:0000313" key="10">
    <source>
        <dbReference type="EMBL" id="CAG8462741.1"/>
    </source>
</evidence>
<dbReference type="Gene3D" id="1.10.3430.10">
    <property type="entry name" value="Ammonium transporter AmtB like domains"/>
    <property type="match status" value="1"/>
</dbReference>
<dbReference type="InterPro" id="IPR024041">
    <property type="entry name" value="NH4_transpt_AmtB-like_dom"/>
</dbReference>
<dbReference type="InterPro" id="IPR001905">
    <property type="entry name" value="Ammonium_transpt"/>
</dbReference>
<evidence type="ECO:0000259" key="9">
    <source>
        <dbReference type="Pfam" id="PF00909"/>
    </source>
</evidence>
<dbReference type="Proteomes" id="UP000789831">
    <property type="component" value="Unassembled WGS sequence"/>
</dbReference>
<dbReference type="GO" id="GO:0008519">
    <property type="term" value="F:ammonium channel activity"/>
    <property type="evidence" value="ECO:0007669"/>
    <property type="project" value="InterPro"/>
</dbReference>
<proteinExistence type="inferred from homology"/>
<evidence type="ECO:0000256" key="5">
    <source>
        <dbReference type="ARBA" id="ARBA00022989"/>
    </source>
</evidence>
<evidence type="ECO:0000256" key="3">
    <source>
        <dbReference type="ARBA" id="ARBA00022448"/>
    </source>
</evidence>
<feature type="transmembrane region" description="Helical" evidence="8">
    <location>
        <begin position="370"/>
        <end position="388"/>
    </location>
</feature>
<feature type="domain" description="Ammonium transporter AmtB-like" evidence="9">
    <location>
        <begin position="14"/>
        <end position="417"/>
    </location>
</feature>
<dbReference type="PROSITE" id="PS01219">
    <property type="entry name" value="AMMONIUM_TRANSP"/>
    <property type="match status" value="1"/>
</dbReference>
<feature type="transmembrane region" description="Helical" evidence="8">
    <location>
        <begin position="262"/>
        <end position="282"/>
    </location>
</feature>
<keyword evidence="3 8" id="KW-0813">Transport</keyword>
<accession>A0A9N8VWF8</accession>
<keyword evidence="11" id="KW-1185">Reference proteome</keyword>
<dbReference type="PANTHER" id="PTHR43029:SF10">
    <property type="entry name" value="AMMONIUM TRANSPORTER MEP2"/>
    <property type="match status" value="1"/>
</dbReference>
<evidence type="ECO:0000256" key="2">
    <source>
        <dbReference type="ARBA" id="ARBA00005887"/>
    </source>
</evidence>
<feature type="transmembrane region" description="Helical" evidence="8">
    <location>
        <begin position="133"/>
        <end position="153"/>
    </location>
</feature>
<comment type="subcellular location">
    <subcellularLocation>
        <location evidence="8">Cell membrane</location>
        <topology evidence="8">Multi-pass membrane protein</topology>
    </subcellularLocation>
    <subcellularLocation>
        <location evidence="1">Membrane</location>
        <topology evidence="1">Multi-pass membrane protein</topology>
    </subcellularLocation>
</comment>
<dbReference type="FunFam" id="1.10.3430.10:FF:000011">
    <property type="entry name" value="Ammonium transporter"/>
    <property type="match status" value="1"/>
</dbReference>
<keyword evidence="5 8" id="KW-1133">Transmembrane helix</keyword>
<dbReference type="OrthoDB" id="534912at2759"/>
<name>A0A9N8VWF8_9GLOM</name>
<keyword evidence="6 8" id="KW-0472">Membrane</keyword>
<keyword evidence="7 8" id="KW-0924">Ammonia transport</keyword>
<dbReference type="AlphaFoldDB" id="A0A9N8VWF8"/>
<evidence type="ECO:0000256" key="6">
    <source>
        <dbReference type="ARBA" id="ARBA00023136"/>
    </source>
</evidence>
<keyword evidence="4 8" id="KW-0812">Transmembrane</keyword>
<sequence length="454" mass="49414">MSETQNTRPADVGFVLNSTALVWLMIPGVGYFYSGMARRKNALSLIMLCVLSAAVVSIQWFIFGYSLTFGQDGNAFIGSLKNSFFMGVENIKSTNEKRKIPDMTFAIFQSMFAAITPALAIGSGAERGRILPAIIFIFVWTTLVYDPIAHWVWSPDGWATNSLDFAGGTPVHISSGAAALAYCMLLKKRNKEDQEEFRQHNVTYTVLGTVLMWFGWFGFNGGSALSASPRAVNAVIVTNLSASVGGLTWMIVDYRLEKKFSAIGFCSGAISGLVCITPGAGYVSAPSAVLFGVLGGLMCNLATKLKNVSFLNYDDALDVFAVHGVGGFTGNLLTGIFAQQSIASLDGRTSIRGGWLDRYWMQIVYQIEDSVAGFFYSFCITYLILFTMKKIPVLSIRASSEIERKGIDMTEIGESAYDYIDELVKKNNKTGVTVNMPAHEPRGVEMGGNLGNET</sequence>
<comment type="caution">
    <text evidence="10">The sequence shown here is derived from an EMBL/GenBank/DDBJ whole genome shotgun (WGS) entry which is preliminary data.</text>
</comment>
<gene>
    <name evidence="10" type="ORF">AGERDE_LOCUS2339</name>
</gene>
<protein>
    <recommendedName>
        <fullName evidence="8">Ammonium transporter</fullName>
    </recommendedName>
</protein>
<reference evidence="10" key="1">
    <citation type="submission" date="2021-06" db="EMBL/GenBank/DDBJ databases">
        <authorList>
            <person name="Kallberg Y."/>
            <person name="Tangrot J."/>
            <person name="Rosling A."/>
        </authorList>
    </citation>
    <scope>NUCLEOTIDE SEQUENCE</scope>
    <source>
        <strain evidence="10">MT106</strain>
    </source>
</reference>
<evidence type="ECO:0000256" key="7">
    <source>
        <dbReference type="ARBA" id="ARBA00023177"/>
    </source>
</evidence>
<dbReference type="GO" id="GO:0005886">
    <property type="term" value="C:plasma membrane"/>
    <property type="evidence" value="ECO:0007669"/>
    <property type="project" value="UniProtKB-SubCell"/>
</dbReference>
<dbReference type="InterPro" id="IPR029020">
    <property type="entry name" value="Ammonium/urea_transptr"/>
</dbReference>
<dbReference type="PANTHER" id="PTHR43029">
    <property type="entry name" value="AMMONIUM TRANSPORTER MEP2"/>
    <property type="match status" value="1"/>
</dbReference>
<dbReference type="Pfam" id="PF00909">
    <property type="entry name" value="Ammonium_transp"/>
    <property type="match status" value="1"/>
</dbReference>